<proteinExistence type="predicted"/>
<feature type="domain" description="Translation elongation factor EFG/EF2" evidence="6">
    <location>
        <begin position="7"/>
        <end position="122"/>
    </location>
</feature>
<dbReference type="EMBL" id="WJKJ01000354">
    <property type="protein sequence ID" value="MBD3365684.1"/>
    <property type="molecule type" value="Genomic_DNA"/>
</dbReference>
<evidence type="ECO:0000256" key="3">
    <source>
        <dbReference type="ARBA" id="ARBA00022917"/>
    </source>
</evidence>
<dbReference type="InterPro" id="IPR020568">
    <property type="entry name" value="Ribosomal_Su5_D2-typ_SF"/>
</dbReference>
<evidence type="ECO:0000313" key="7">
    <source>
        <dbReference type="EMBL" id="MBD3365684.1"/>
    </source>
</evidence>
<evidence type="ECO:0000256" key="4">
    <source>
        <dbReference type="ARBA" id="ARBA00023134"/>
    </source>
</evidence>
<dbReference type="InterPro" id="IPR035647">
    <property type="entry name" value="EFG_III/V"/>
</dbReference>
<dbReference type="Proteomes" id="UP000630660">
    <property type="component" value="Unassembled WGS sequence"/>
</dbReference>
<feature type="non-terminal residue" evidence="7">
    <location>
        <position position="1"/>
    </location>
</feature>
<keyword evidence="3" id="KW-0648">Protein biosynthesis</keyword>
<name>A0A9D5QDI7_UNCW3</name>
<dbReference type="SUPFAM" id="SSF54980">
    <property type="entry name" value="EF-G C-terminal domain-like"/>
    <property type="match status" value="1"/>
</dbReference>
<dbReference type="SUPFAM" id="SSF54211">
    <property type="entry name" value="Ribosomal protein S5 domain 2-like"/>
    <property type="match status" value="1"/>
</dbReference>
<dbReference type="PANTHER" id="PTHR43261:SF1">
    <property type="entry name" value="RIBOSOME-RELEASING FACTOR 2, MITOCHONDRIAL"/>
    <property type="match status" value="1"/>
</dbReference>
<dbReference type="Pfam" id="PF00679">
    <property type="entry name" value="EFG_C"/>
    <property type="match status" value="1"/>
</dbReference>
<evidence type="ECO:0000256" key="2">
    <source>
        <dbReference type="ARBA" id="ARBA00022768"/>
    </source>
</evidence>
<dbReference type="CDD" id="cd03713">
    <property type="entry name" value="EFG_mtEFG_C"/>
    <property type="match status" value="1"/>
</dbReference>
<dbReference type="GO" id="GO:0003746">
    <property type="term" value="F:translation elongation factor activity"/>
    <property type="evidence" value="ECO:0007669"/>
    <property type="project" value="UniProtKB-KW"/>
</dbReference>
<evidence type="ECO:0000259" key="5">
    <source>
        <dbReference type="SMART" id="SM00838"/>
    </source>
</evidence>
<comment type="caution">
    <text evidence="7">The sequence shown here is derived from an EMBL/GenBank/DDBJ whole genome shotgun (WGS) entry which is preliminary data.</text>
</comment>
<evidence type="ECO:0000259" key="6">
    <source>
        <dbReference type="SMART" id="SM00889"/>
    </source>
</evidence>
<dbReference type="InterPro" id="IPR035649">
    <property type="entry name" value="EFG_V"/>
</dbReference>
<dbReference type="Gene3D" id="3.30.70.240">
    <property type="match status" value="1"/>
</dbReference>
<dbReference type="SMART" id="SM00889">
    <property type="entry name" value="EFG_IV"/>
    <property type="match status" value="1"/>
</dbReference>
<protein>
    <submittedName>
        <fullName evidence="7">Elongation factor G</fullName>
    </submittedName>
</protein>
<feature type="domain" description="Elongation factor EFG" evidence="5">
    <location>
        <begin position="124"/>
        <end position="211"/>
    </location>
</feature>
<accession>A0A9D5QDI7</accession>
<dbReference type="GO" id="GO:0003924">
    <property type="term" value="F:GTPase activity"/>
    <property type="evidence" value="ECO:0007669"/>
    <property type="project" value="TreeGrafter"/>
</dbReference>
<dbReference type="AlphaFoldDB" id="A0A9D5QDI7"/>
<dbReference type="InterPro" id="IPR000640">
    <property type="entry name" value="EFG_V-like"/>
</dbReference>
<reference evidence="7" key="1">
    <citation type="submission" date="2019-11" db="EMBL/GenBank/DDBJ databases">
        <title>Microbial mats filling the niche in hypersaline microbial mats.</title>
        <authorList>
            <person name="Wong H.L."/>
            <person name="Macleod F.I."/>
            <person name="White R.A. III"/>
            <person name="Burns B.P."/>
        </authorList>
    </citation>
    <scope>NUCLEOTIDE SEQUENCE</scope>
    <source>
        <strain evidence="7">Bin_327</strain>
    </source>
</reference>
<dbReference type="SMART" id="SM00838">
    <property type="entry name" value="EFG_C"/>
    <property type="match status" value="1"/>
</dbReference>
<keyword evidence="1" id="KW-0547">Nucleotide-binding</keyword>
<dbReference type="PANTHER" id="PTHR43261">
    <property type="entry name" value="TRANSLATION ELONGATION FACTOR G-RELATED"/>
    <property type="match status" value="1"/>
</dbReference>
<dbReference type="GO" id="GO:0005525">
    <property type="term" value="F:GTP binding"/>
    <property type="evidence" value="ECO:0007669"/>
    <property type="project" value="UniProtKB-KW"/>
</dbReference>
<evidence type="ECO:0000256" key="1">
    <source>
        <dbReference type="ARBA" id="ARBA00022741"/>
    </source>
</evidence>
<evidence type="ECO:0000313" key="8">
    <source>
        <dbReference type="Proteomes" id="UP000630660"/>
    </source>
</evidence>
<dbReference type="FunFam" id="3.30.70.240:FF:000001">
    <property type="entry name" value="Elongation factor G"/>
    <property type="match status" value="1"/>
</dbReference>
<dbReference type="Pfam" id="PF03764">
    <property type="entry name" value="EFG_IV"/>
    <property type="match status" value="1"/>
</dbReference>
<keyword evidence="4" id="KW-0342">GTP-binding</keyword>
<dbReference type="InterPro" id="IPR005517">
    <property type="entry name" value="Transl_elong_EFG/EF2_IV"/>
</dbReference>
<sequence length="216" mass="24036">VRTGKPQVSYRETVTERAEHSSFFSKVIGTTTLHAGVTLRVEPVKEGIDIKIKLPCELPREFLDATRQSLEDGMIAGPMLGYSITNIKVTVIGVEFSEDEASDIAFKAAAAQAFREAYEKAGPALLEPIMEVEVISPEEYMGDLIADLNTRRGRIEVVENIKEHKLIKAYVPLAASFGYATTLRSLSQGRASFAMHFSHYALLPEEERHKLFDYLA</sequence>
<dbReference type="GO" id="GO:0032790">
    <property type="term" value="P:ribosome disassembly"/>
    <property type="evidence" value="ECO:0007669"/>
    <property type="project" value="TreeGrafter"/>
</dbReference>
<organism evidence="7 8">
    <name type="scientific">candidate division WOR-3 bacterium</name>
    <dbReference type="NCBI Taxonomy" id="2052148"/>
    <lineage>
        <taxon>Bacteria</taxon>
        <taxon>Bacteria division WOR-3</taxon>
    </lineage>
</organism>
<gene>
    <name evidence="7" type="primary">fusA</name>
    <name evidence="7" type="ORF">GF359_10770</name>
</gene>
<dbReference type="InterPro" id="IPR014721">
    <property type="entry name" value="Ribsml_uS5_D2-typ_fold_subgr"/>
</dbReference>
<keyword evidence="2 7" id="KW-0251">Elongation factor</keyword>
<dbReference type="Gene3D" id="3.30.230.10">
    <property type="match status" value="1"/>
</dbReference>